<feature type="domain" description="TGS" evidence="1">
    <location>
        <begin position="286"/>
        <end position="360"/>
    </location>
</feature>
<dbReference type="SUPFAM" id="SSF81271">
    <property type="entry name" value="TGS-like"/>
    <property type="match status" value="1"/>
</dbReference>
<protein>
    <submittedName>
        <fullName evidence="2">TGS domain-containing protein</fullName>
    </submittedName>
</protein>
<dbReference type="AlphaFoldDB" id="A0AAT9GRU9"/>
<reference evidence="2" key="1">
    <citation type="submission" date="2024-03" db="EMBL/GenBank/DDBJ databases">
        <title>Complete genome sequence of Sulfurisphaera javensis strain KD-1.</title>
        <authorList>
            <person name="Sakai H."/>
            <person name="Nur N."/>
            <person name="Suwanto A."/>
            <person name="Kurosawa N."/>
        </authorList>
    </citation>
    <scope>NUCLEOTIDE SEQUENCE</scope>
    <source>
        <strain evidence="2">KD-1</strain>
    </source>
</reference>
<sequence length="361" mass="40700">MVTNLPAEAKAKWLKYMDAKTTEEKIKALQEFLSAVPKHKGTENLVYWAKRRLAELKEEAQLERKKSSSLGKGLQFFIEKEGAGQVVLIGNNELRNKLMKILTNVRSDPKELPIPGMMQYQDVKIQLVNPPPLIFEARALVGRILGLIKNADSLLIVVNGKEEFNNIKDFLENNGVYLKKPKGKVIIDRSRYGNSGIRIVVLGKLVNTSEVEVKNYLESFGIKSALVKILGEVTLDDIEKEVFETAFYKQAVVTTNEAFSVDEDAITVVRLSEIEKLKEAIFKSLDVIRVYTKEPGEKPTLEPLTVKRGTTVIEVARKLHNDLAENFKYARVWGKSVKFQGQKVGADYVLEDGDIVEIHAR</sequence>
<organism evidence="2">
    <name type="scientific">Sulfurisphaera javensis</name>
    <dbReference type="NCBI Taxonomy" id="2049879"/>
    <lineage>
        <taxon>Archaea</taxon>
        <taxon>Thermoproteota</taxon>
        <taxon>Thermoprotei</taxon>
        <taxon>Sulfolobales</taxon>
        <taxon>Sulfolobaceae</taxon>
        <taxon>Sulfurisphaera</taxon>
    </lineage>
</organism>
<name>A0AAT9GRU9_9CREN</name>
<dbReference type="PROSITE" id="PS51880">
    <property type="entry name" value="TGS"/>
    <property type="match status" value="1"/>
</dbReference>
<dbReference type="GeneID" id="92354488"/>
<proteinExistence type="predicted"/>
<accession>A0AAT9GRU9</accession>
<dbReference type="InterPro" id="IPR012676">
    <property type="entry name" value="TGS-like"/>
</dbReference>
<dbReference type="KEGG" id="sjv:SJAV_15300"/>
<dbReference type="InterPro" id="IPR012675">
    <property type="entry name" value="Beta-grasp_dom_sf"/>
</dbReference>
<dbReference type="CDD" id="cd01666">
    <property type="entry name" value="TGS_DRG"/>
    <property type="match status" value="1"/>
</dbReference>
<evidence type="ECO:0000259" key="1">
    <source>
        <dbReference type="PROSITE" id="PS51880"/>
    </source>
</evidence>
<dbReference type="Pfam" id="PF02824">
    <property type="entry name" value="TGS"/>
    <property type="match status" value="1"/>
</dbReference>
<dbReference type="InterPro" id="IPR045001">
    <property type="entry name" value="DRG"/>
</dbReference>
<dbReference type="InterPro" id="IPR004095">
    <property type="entry name" value="TGS"/>
</dbReference>
<dbReference type="GO" id="GO:0005525">
    <property type="term" value="F:GTP binding"/>
    <property type="evidence" value="ECO:0007669"/>
    <property type="project" value="InterPro"/>
</dbReference>
<dbReference type="Gene3D" id="6.10.140.1070">
    <property type="match status" value="1"/>
</dbReference>
<evidence type="ECO:0000313" key="2">
    <source>
        <dbReference type="EMBL" id="BFH73586.1"/>
    </source>
</evidence>
<gene>
    <name evidence="2" type="ORF">SJAV_15300</name>
</gene>
<dbReference type="GO" id="GO:0003924">
    <property type="term" value="F:GTPase activity"/>
    <property type="evidence" value="ECO:0007669"/>
    <property type="project" value="InterPro"/>
</dbReference>
<dbReference type="Gene3D" id="3.10.20.30">
    <property type="match status" value="1"/>
</dbReference>
<dbReference type="PANTHER" id="PTHR43127">
    <property type="entry name" value="DEVELOPMENTALLY-REGULATED GTP-BINDING PROTEIN 2"/>
    <property type="match status" value="1"/>
</dbReference>
<dbReference type="RefSeq" id="WP_369609168.1">
    <property type="nucleotide sequence ID" value="NZ_AP031322.1"/>
</dbReference>
<dbReference type="EMBL" id="AP031322">
    <property type="protein sequence ID" value="BFH73586.1"/>
    <property type="molecule type" value="Genomic_DNA"/>
</dbReference>